<proteinExistence type="predicted"/>
<evidence type="ECO:0000313" key="1">
    <source>
        <dbReference type="EMBL" id="TFY90077.1"/>
    </source>
</evidence>
<dbReference type="AlphaFoldDB" id="A0A4Z0AUN9"/>
<evidence type="ECO:0000313" key="2">
    <source>
        <dbReference type="Proteomes" id="UP000297391"/>
    </source>
</evidence>
<reference evidence="1 2" key="1">
    <citation type="journal article" date="2019" name="Syst. Appl. Microbiol.">
        <title>New species of pathogenic Pseudomonas isolated from citrus in Tunisia: Proposal of Pseudomonas kairouanensis sp. nov. and Pseudomonas nabeulensis sp. nov.</title>
        <authorList>
            <person name="Oueslati M."/>
            <person name="Mulet M."/>
            <person name="Gomila M."/>
            <person name="Berge O."/>
            <person name="Hajlaoui M.R."/>
            <person name="Lalucat J."/>
            <person name="Sadfi-Zouaoui N."/>
            <person name="Garcia-Valdes E."/>
        </authorList>
    </citation>
    <scope>NUCLEOTIDE SEQUENCE [LARGE SCALE GENOMIC DNA]</scope>
    <source>
        <strain evidence="1 2">KC12</strain>
    </source>
</reference>
<sequence>MWKKFGCLIGLCVGLSGCGNPFEGSYRAMQGVIGPLVAIDIQGSKATVVKVDPFQKKVLSEQTWEAESKGEKLLLTDLKGKTFAFNRSVDENGLDCLNCGFGTGMPESWQQFDPNK</sequence>
<dbReference type="PROSITE" id="PS51257">
    <property type="entry name" value="PROKAR_LIPOPROTEIN"/>
    <property type="match status" value="1"/>
</dbReference>
<protein>
    <recommendedName>
        <fullName evidence="3">Lipoprotein</fullName>
    </recommendedName>
</protein>
<dbReference type="OrthoDB" id="6887980at2"/>
<dbReference type="Proteomes" id="UP000297391">
    <property type="component" value="Unassembled WGS sequence"/>
</dbReference>
<evidence type="ECO:0008006" key="3">
    <source>
        <dbReference type="Google" id="ProtNLM"/>
    </source>
</evidence>
<gene>
    <name evidence="1" type="ORF">DYL59_10055</name>
</gene>
<comment type="caution">
    <text evidence="1">The sequence shown here is derived from an EMBL/GenBank/DDBJ whole genome shotgun (WGS) entry which is preliminary data.</text>
</comment>
<organism evidence="1 2">
    <name type="scientific">Pseudomonas kairouanensis</name>
    <dbReference type="NCBI Taxonomy" id="2293832"/>
    <lineage>
        <taxon>Bacteria</taxon>
        <taxon>Pseudomonadati</taxon>
        <taxon>Pseudomonadota</taxon>
        <taxon>Gammaproteobacteria</taxon>
        <taxon>Pseudomonadales</taxon>
        <taxon>Pseudomonadaceae</taxon>
        <taxon>Pseudomonas</taxon>
    </lineage>
</organism>
<accession>A0A4Z0AUN9</accession>
<dbReference type="RefSeq" id="WP_135289049.1">
    <property type="nucleotide sequence ID" value="NZ_QUZU01000009.1"/>
</dbReference>
<dbReference type="EMBL" id="QUZU01000009">
    <property type="protein sequence ID" value="TFY90077.1"/>
    <property type="molecule type" value="Genomic_DNA"/>
</dbReference>
<name>A0A4Z0AUN9_9PSED</name>
<keyword evidence="2" id="KW-1185">Reference proteome</keyword>